<dbReference type="Proteomes" id="UP001152799">
    <property type="component" value="Chromosome 2"/>
</dbReference>
<dbReference type="SUPFAM" id="SSF81383">
    <property type="entry name" value="F-box domain"/>
    <property type="match status" value="1"/>
</dbReference>
<dbReference type="InterPro" id="IPR036047">
    <property type="entry name" value="F-box-like_dom_sf"/>
</dbReference>
<dbReference type="InterPro" id="IPR032675">
    <property type="entry name" value="LRR_dom_sf"/>
</dbReference>
<protein>
    <recommendedName>
        <fullName evidence="1">F-box domain-containing protein</fullName>
    </recommendedName>
</protein>
<dbReference type="CDD" id="cd09917">
    <property type="entry name" value="F-box_SF"/>
    <property type="match status" value="1"/>
</dbReference>
<dbReference type="InterPro" id="IPR001810">
    <property type="entry name" value="F-box_dom"/>
</dbReference>
<dbReference type="PROSITE" id="PS50181">
    <property type="entry name" value="FBOX"/>
    <property type="match status" value="1"/>
</dbReference>
<gene>
    <name evidence="2" type="ORF">CEUTPL_LOCUS6001</name>
</gene>
<dbReference type="AlphaFoldDB" id="A0A9N9QHL2"/>
<feature type="domain" description="F-box" evidence="1">
    <location>
        <begin position="27"/>
        <end position="74"/>
    </location>
</feature>
<organism evidence="2 3">
    <name type="scientific">Ceutorhynchus assimilis</name>
    <name type="common">cabbage seed weevil</name>
    <dbReference type="NCBI Taxonomy" id="467358"/>
    <lineage>
        <taxon>Eukaryota</taxon>
        <taxon>Metazoa</taxon>
        <taxon>Ecdysozoa</taxon>
        <taxon>Arthropoda</taxon>
        <taxon>Hexapoda</taxon>
        <taxon>Insecta</taxon>
        <taxon>Pterygota</taxon>
        <taxon>Neoptera</taxon>
        <taxon>Endopterygota</taxon>
        <taxon>Coleoptera</taxon>
        <taxon>Polyphaga</taxon>
        <taxon>Cucujiformia</taxon>
        <taxon>Curculionidae</taxon>
        <taxon>Ceutorhynchinae</taxon>
        <taxon>Ceutorhynchus</taxon>
    </lineage>
</organism>
<name>A0A9N9QHL2_9CUCU</name>
<dbReference type="Gene3D" id="3.80.10.10">
    <property type="entry name" value="Ribonuclease Inhibitor"/>
    <property type="match status" value="1"/>
</dbReference>
<evidence type="ECO:0000313" key="3">
    <source>
        <dbReference type="Proteomes" id="UP001152799"/>
    </source>
</evidence>
<proteinExistence type="predicted"/>
<accession>A0A9N9QHL2</accession>
<keyword evidence="3" id="KW-1185">Reference proteome</keyword>
<sequence length="249" mass="29083">MGSRNRKTKLSMENDKDSVERKRQCRIDYTSLLPNEIMIKIFSLLPHEDLFRNIRCVNKRWYNLTKAPTLWRIISADRKVPSSILRKWIRHSPLLKEISFFNRDDMDVLIEYISKYSSHLQSIIIENCWGNSKNNYIKGRRACGMLKKCPKLCILNFTQTCINSTKFFRILATRAGEDVEPKKYTYIGPITQKQMEALLDSIHRDNKHDLVVSSSSQHFGHIVDAGSPRVTPSVSDFIWNNLNGRYPNE</sequence>
<evidence type="ECO:0000259" key="1">
    <source>
        <dbReference type="PROSITE" id="PS50181"/>
    </source>
</evidence>
<dbReference type="SMART" id="SM00256">
    <property type="entry name" value="FBOX"/>
    <property type="match status" value="1"/>
</dbReference>
<dbReference type="OrthoDB" id="10257471at2759"/>
<reference evidence="2" key="1">
    <citation type="submission" date="2022-01" db="EMBL/GenBank/DDBJ databases">
        <authorList>
            <person name="King R."/>
        </authorList>
    </citation>
    <scope>NUCLEOTIDE SEQUENCE</scope>
</reference>
<evidence type="ECO:0000313" key="2">
    <source>
        <dbReference type="EMBL" id="CAG9765395.1"/>
    </source>
</evidence>
<dbReference type="EMBL" id="OU892278">
    <property type="protein sequence ID" value="CAG9765395.1"/>
    <property type="molecule type" value="Genomic_DNA"/>
</dbReference>
<dbReference type="Pfam" id="PF12937">
    <property type="entry name" value="F-box-like"/>
    <property type="match status" value="1"/>
</dbReference>